<accession>A0A0G4J8U7</accession>
<name>A0A0G4J8U7_PLABS</name>
<reference evidence="1 2" key="1">
    <citation type="submission" date="2015-02" db="EMBL/GenBank/DDBJ databases">
        <authorList>
            <person name="Chooi Y.-H."/>
        </authorList>
    </citation>
    <scope>NUCLEOTIDE SEQUENCE [LARGE SCALE GENOMIC DNA]</scope>
    <source>
        <strain evidence="1">E3</strain>
    </source>
</reference>
<dbReference type="AlphaFoldDB" id="A0A0G4J8U7"/>
<protein>
    <submittedName>
        <fullName evidence="1">Uncharacterized protein</fullName>
    </submittedName>
</protein>
<evidence type="ECO:0000313" key="2">
    <source>
        <dbReference type="Proteomes" id="UP000039324"/>
    </source>
</evidence>
<proteinExistence type="predicted"/>
<organism evidence="1 2">
    <name type="scientific">Plasmodiophora brassicae</name>
    <name type="common">Clubroot disease agent</name>
    <dbReference type="NCBI Taxonomy" id="37360"/>
    <lineage>
        <taxon>Eukaryota</taxon>
        <taxon>Sar</taxon>
        <taxon>Rhizaria</taxon>
        <taxon>Endomyxa</taxon>
        <taxon>Phytomyxea</taxon>
        <taxon>Plasmodiophorida</taxon>
        <taxon>Plasmodiophoridae</taxon>
        <taxon>Plasmodiophora</taxon>
    </lineage>
</organism>
<gene>
    <name evidence="1" type="ORF">PBRA_009547</name>
</gene>
<dbReference type="OrthoDB" id="418748at2759"/>
<keyword evidence="2" id="KW-1185">Reference proteome</keyword>
<evidence type="ECO:0000313" key="1">
    <source>
        <dbReference type="EMBL" id="CEP03967.1"/>
    </source>
</evidence>
<dbReference type="Proteomes" id="UP000039324">
    <property type="component" value="Unassembled WGS sequence"/>
</dbReference>
<dbReference type="EMBL" id="CDSF01000162">
    <property type="protein sequence ID" value="CEP03967.1"/>
    <property type="molecule type" value="Genomic_DNA"/>
</dbReference>
<sequence length="162" mass="17734">MQTADLGYFLSKLHRLFAQSAELRPSQRPSLEQFADKYRDVFDRAADAPDRVEYRRPCRLDPEEAGAFSPASVASAIERQKWVKGVGPDNMPLDVFKGDTAAASQWISAMVLVFYALQLVPTAWKTAFMKPSLKKDCDPMDPGSCRGIALQSGTAASSAATS</sequence>